<comment type="caution">
    <text evidence="1">The sequence shown here is derived from an EMBL/GenBank/DDBJ whole genome shotgun (WGS) entry which is preliminary data.</text>
</comment>
<feature type="non-terminal residue" evidence="1">
    <location>
        <position position="201"/>
    </location>
</feature>
<feature type="non-terminal residue" evidence="1">
    <location>
        <position position="1"/>
    </location>
</feature>
<accession>A0ABN9SC43</accession>
<organism evidence="1 2">
    <name type="scientific">Prorocentrum cordatum</name>
    <dbReference type="NCBI Taxonomy" id="2364126"/>
    <lineage>
        <taxon>Eukaryota</taxon>
        <taxon>Sar</taxon>
        <taxon>Alveolata</taxon>
        <taxon>Dinophyceae</taxon>
        <taxon>Prorocentrales</taxon>
        <taxon>Prorocentraceae</taxon>
        <taxon>Prorocentrum</taxon>
    </lineage>
</organism>
<dbReference type="Proteomes" id="UP001189429">
    <property type="component" value="Unassembled WGS sequence"/>
</dbReference>
<dbReference type="EMBL" id="CAUYUJ010010507">
    <property type="protein sequence ID" value="CAK0829552.1"/>
    <property type="molecule type" value="Genomic_DNA"/>
</dbReference>
<evidence type="ECO:0000313" key="1">
    <source>
        <dbReference type="EMBL" id="CAK0829552.1"/>
    </source>
</evidence>
<sequence length="201" mass="21821">EEEEVHYESLGPQRSGGGPCTKAPSVLFQLLLLPAFERCSCSQSSPLRPLATGGDGCCDQARHSLWAASVPSGLPVICCMSCGAVASQKARRFKELCMLSRFQESGSQEAQAERVARRREVRALGPLAPPPRASEFVFLPLLPDRFAPSQPASAPWGDGRIGFLFSVSILSEGVWPRAAPLPRHRRHRSEGMDVYGPDACF</sequence>
<proteinExistence type="predicted"/>
<name>A0ABN9SC43_9DINO</name>
<keyword evidence="2" id="KW-1185">Reference proteome</keyword>
<evidence type="ECO:0000313" key="2">
    <source>
        <dbReference type="Proteomes" id="UP001189429"/>
    </source>
</evidence>
<gene>
    <name evidence="1" type="ORF">PCOR1329_LOCUS28459</name>
</gene>
<reference evidence="1" key="1">
    <citation type="submission" date="2023-10" db="EMBL/GenBank/DDBJ databases">
        <authorList>
            <person name="Chen Y."/>
            <person name="Shah S."/>
            <person name="Dougan E. K."/>
            <person name="Thang M."/>
            <person name="Chan C."/>
        </authorList>
    </citation>
    <scope>NUCLEOTIDE SEQUENCE [LARGE SCALE GENOMIC DNA]</scope>
</reference>
<protein>
    <submittedName>
        <fullName evidence="1">Uncharacterized protein</fullName>
    </submittedName>
</protein>